<feature type="region of interest" description="Disordered" evidence="1">
    <location>
        <begin position="1"/>
        <end position="58"/>
    </location>
</feature>
<proteinExistence type="predicted"/>
<evidence type="ECO:0000256" key="1">
    <source>
        <dbReference type="SAM" id="MobiDB-lite"/>
    </source>
</evidence>
<protein>
    <submittedName>
        <fullName evidence="2">Uncharacterized protein</fullName>
    </submittedName>
</protein>
<gene>
    <name evidence="2" type="ORF">SBD_3349</name>
</gene>
<dbReference type="AlphaFoldDB" id="M3EI80"/>
<accession>M3EI80</accession>
<name>M3EI80_9ACTN</name>
<feature type="compositionally biased region" description="Basic and acidic residues" evidence="1">
    <location>
        <begin position="46"/>
        <end position="58"/>
    </location>
</feature>
<dbReference type="EMBL" id="KB405067">
    <property type="protein sequence ID" value="EMF56036.1"/>
    <property type="molecule type" value="Genomic_DNA"/>
</dbReference>
<dbReference type="Proteomes" id="UP000030760">
    <property type="component" value="Unassembled WGS sequence"/>
</dbReference>
<evidence type="ECO:0000313" key="3">
    <source>
        <dbReference type="Proteomes" id="UP000030760"/>
    </source>
</evidence>
<sequence length="58" mass="6755">MRWITRASAPDHARHRPFTDNGSATPYVFRADHARRRRDAPCLRVQPDHSEPAPHGRR</sequence>
<organism evidence="2 3">
    <name type="scientific">Streptomyces bottropensis ATCC 25435</name>
    <dbReference type="NCBI Taxonomy" id="1054862"/>
    <lineage>
        <taxon>Bacteria</taxon>
        <taxon>Bacillati</taxon>
        <taxon>Actinomycetota</taxon>
        <taxon>Actinomycetes</taxon>
        <taxon>Kitasatosporales</taxon>
        <taxon>Streptomycetaceae</taxon>
        <taxon>Streptomyces</taxon>
    </lineage>
</organism>
<reference evidence="3" key="1">
    <citation type="journal article" date="2013" name="Genome Announc.">
        <title>Draft Genome Sequence of Streptomyces bottropensis ATCC 25435, a Bottromycin-Producing Actinomycete.</title>
        <authorList>
            <person name="Zhang H."/>
            <person name="Zhou W."/>
            <person name="Zhuang Y."/>
            <person name="Liang X."/>
            <person name="Liu T."/>
        </authorList>
    </citation>
    <scope>NUCLEOTIDE SEQUENCE [LARGE SCALE GENOMIC DNA]</scope>
    <source>
        <strain evidence="3">ATCC 25435</strain>
    </source>
</reference>
<evidence type="ECO:0000313" key="2">
    <source>
        <dbReference type="EMBL" id="EMF56036.1"/>
    </source>
</evidence>